<evidence type="ECO:0000313" key="6">
    <source>
        <dbReference type="EMBL" id="QDO82621.1"/>
    </source>
</evidence>
<keyword evidence="2 5" id="KW-0812">Transmembrane</keyword>
<sequence>MDLPHELAAGDVYFSPLLLVLVVATIASWITVALLNKTRLSRFIAFPSMTFMAITLFYVIGIDSFFLRF</sequence>
<reference evidence="6 7" key="1">
    <citation type="submission" date="2019-07" db="EMBL/GenBank/DDBJ databases">
        <title>Shewanella sp. YLB-06 whole genomic sequence.</title>
        <authorList>
            <person name="Yu L."/>
        </authorList>
    </citation>
    <scope>NUCLEOTIDE SEQUENCE [LARGE SCALE GENOMIC DNA]</scope>
    <source>
        <strain evidence="6 7">YLB-06</strain>
    </source>
</reference>
<evidence type="ECO:0000256" key="5">
    <source>
        <dbReference type="SAM" id="Phobius"/>
    </source>
</evidence>
<evidence type="ECO:0000256" key="2">
    <source>
        <dbReference type="ARBA" id="ARBA00022692"/>
    </source>
</evidence>
<name>A0ABX5WUZ2_9GAMM</name>
<dbReference type="InterPro" id="IPR012451">
    <property type="entry name" value="DUF1656"/>
</dbReference>
<keyword evidence="4 5" id="KW-0472">Membrane</keyword>
<evidence type="ECO:0000256" key="4">
    <source>
        <dbReference type="ARBA" id="ARBA00023136"/>
    </source>
</evidence>
<dbReference type="EMBL" id="CP041614">
    <property type="protein sequence ID" value="QDO82621.1"/>
    <property type="molecule type" value="Genomic_DNA"/>
</dbReference>
<keyword evidence="1" id="KW-1003">Cell membrane</keyword>
<gene>
    <name evidence="6" type="ORF">FM037_04455</name>
</gene>
<evidence type="ECO:0000256" key="1">
    <source>
        <dbReference type="ARBA" id="ARBA00022475"/>
    </source>
</evidence>
<evidence type="ECO:0000256" key="3">
    <source>
        <dbReference type="ARBA" id="ARBA00022989"/>
    </source>
</evidence>
<feature type="transmembrane region" description="Helical" evidence="5">
    <location>
        <begin position="43"/>
        <end position="67"/>
    </location>
</feature>
<feature type="transmembrane region" description="Helical" evidence="5">
    <location>
        <begin position="12"/>
        <end position="36"/>
    </location>
</feature>
<keyword evidence="3 5" id="KW-1133">Transmembrane helix</keyword>
<dbReference type="Proteomes" id="UP000315947">
    <property type="component" value="Chromosome"/>
</dbReference>
<dbReference type="RefSeq" id="WP_144045009.1">
    <property type="nucleotide sequence ID" value="NZ_CP041614.1"/>
</dbReference>
<protein>
    <submittedName>
        <fullName evidence="6">DUF1656 domain-containing protein</fullName>
    </submittedName>
</protein>
<dbReference type="Pfam" id="PF07869">
    <property type="entry name" value="DUF1656"/>
    <property type="match status" value="1"/>
</dbReference>
<accession>A0ABX5WUZ2</accession>
<proteinExistence type="predicted"/>
<keyword evidence="7" id="KW-1185">Reference proteome</keyword>
<evidence type="ECO:0000313" key="7">
    <source>
        <dbReference type="Proteomes" id="UP000315947"/>
    </source>
</evidence>
<organism evidence="6 7">
    <name type="scientific">Shewanella psychropiezotolerans</name>
    <dbReference type="NCBI Taxonomy" id="2593655"/>
    <lineage>
        <taxon>Bacteria</taxon>
        <taxon>Pseudomonadati</taxon>
        <taxon>Pseudomonadota</taxon>
        <taxon>Gammaproteobacteria</taxon>
        <taxon>Alteromonadales</taxon>
        <taxon>Shewanellaceae</taxon>
        <taxon>Shewanella</taxon>
    </lineage>
</organism>